<dbReference type="AlphaFoldDB" id="A0A1X1FZR8"/>
<evidence type="ECO:0000313" key="1">
    <source>
        <dbReference type="EMBL" id="ORO39908.1"/>
    </source>
</evidence>
<sequence length="97" mass="11225">MAKVKFLIKNEKGQDVQKTSKEITTKDYRDYLILNEALSSDMSEVEKLDKQLEFIASLFEDLEVEELLKFTDMADIFAVFADIYSHLVGDVDPKEKK</sequence>
<evidence type="ECO:0000313" key="2">
    <source>
        <dbReference type="Proteomes" id="UP000193538"/>
    </source>
</evidence>
<organism evidence="1 2">
    <name type="scientific">Streptococcus oralis subsp. tigurinus</name>
    <dbReference type="NCBI Taxonomy" id="1077464"/>
    <lineage>
        <taxon>Bacteria</taxon>
        <taxon>Bacillati</taxon>
        <taxon>Bacillota</taxon>
        <taxon>Bacilli</taxon>
        <taxon>Lactobacillales</taxon>
        <taxon>Streptococcaceae</taxon>
        <taxon>Streptococcus</taxon>
    </lineage>
</organism>
<name>A0A1X1FZR8_STROR</name>
<evidence type="ECO:0008006" key="3">
    <source>
        <dbReference type="Google" id="ProtNLM"/>
    </source>
</evidence>
<dbReference type="RefSeq" id="WP_084938782.1">
    <property type="nucleotide sequence ID" value="NZ_NCUC01000011.1"/>
</dbReference>
<protein>
    <recommendedName>
        <fullName evidence="3">Phage protein</fullName>
    </recommendedName>
</protein>
<dbReference type="EMBL" id="NCUC01000011">
    <property type="protein sequence ID" value="ORO39908.1"/>
    <property type="molecule type" value="Genomic_DNA"/>
</dbReference>
<dbReference type="NCBIfam" id="NF047360">
    <property type="entry name" value="tail_chap_PVL"/>
    <property type="match status" value="1"/>
</dbReference>
<proteinExistence type="predicted"/>
<dbReference type="Pfam" id="PF23857">
    <property type="entry name" value="Phage_TAC_19"/>
    <property type="match status" value="1"/>
</dbReference>
<comment type="caution">
    <text evidence="1">The sequence shown here is derived from an EMBL/GenBank/DDBJ whole genome shotgun (WGS) entry which is preliminary data.</text>
</comment>
<gene>
    <name evidence="1" type="ORF">B7729_02850</name>
</gene>
<dbReference type="Proteomes" id="UP000193538">
    <property type="component" value="Unassembled WGS sequence"/>
</dbReference>
<reference evidence="1 2" key="1">
    <citation type="journal article" date="2016" name="Eur. J. Clin. Microbiol. Infect. Dis.">
        <title>Whole genome sequencing as a tool for phylogenetic analysis of clinical strains of Mitis group streptococci.</title>
        <authorList>
            <person name="Rasmussen L.H."/>
            <person name="Dargis R."/>
            <person name="Hojholt K."/>
            <person name="Christensen J.J."/>
            <person name="Skovgaard O."/>
            <person name="Justesen U.S."/>
            <person name="Rosenvinge F.S."/>
            <person name="Moser C."/>
            <person name="Lukjancenko O."/>
            <person name="Rasmussen S."/>
            <person name="Nielsen X.C."/>
        </authorList>
    </citation>
    <scope>NUCLEOTIDE SEQUENCE [LARGE SCALE GENOMIC DNA]</scope>
    <source>
        <strain evidence="1 2">OD_348934_12</strain>
    </source>
</reference>
<dbReference type="InterPro" id="IPR057006">
    <property type="entry name" value="Phage_TAC_19"/>
</dbReference>
<accession>A0A1X1FZR8</accession>